<evidence type="ECO:0000313" key="2">
    <source>
        <dbReference type="EMBL" id="KAL0455894.1"/>
    </source>
</evidence>
<organism evidence="2">
    <name type="scientific">Sesamum latifolium</name>
    <dbReference type="NCBI Taxonomy" id="2727402"/>
    <lineage>
        <taxon>Eukaryota</taxon>
        <taxon>Viridiplantae</taxon>
        <taxon>Streptophyta</taxon>
        <taxon>Embryophyta</taxon>
        <taxon>Tracheophyta</taxon>
        <taxon>Spermatophyta</taxon>
        <taxon>Magnoliopsida</taxon>
        <taxon>eudicotyledons</taxon>
        <taxon>Gunneridae</taxon>
        <taxon>Pentapetalae</taxon>
        <taxon>asterids</taxon>
        <taxon>lamiids</taxon>
        <taxon>Lamiales</taxon>
        <taxon>Pedaliaceae</taxon>
        <taxon>Sesamum</taxon>
    </lineage>
</organism>
<reference evidence="2" key="1">
    <citation type="submission" date="2020-06" db="EMBL/GenBank/DDBJ databases">
        <authorList>
            <person name="Li T."/>
            <person name="Hu X."/>
            <person name="Zhang T."/>
            <person name="Song X."/>
            <person name="Zhang H."/>
            <person name="Dai N."/>
            <person name="Sheng W."/>
            <person name="Hou X."/>
            <person name="Wei L."/>
        </authorList>
    </citation>
    <scope>NUCLEOTIDE SEQUENCE</scope>
    <source>
        <strain evidence="2">KEN1</strain>
        <tissue evidence="2">Leaf</tissue>
    </source>
</reference>
<name>A0AAW2XRX5_9LAMI</name>
<protein>
    <submittedName>
        <fullName evidence="2">Uncharacterized protein</fullName>
    </submittedName>
</protein>
<evidence type="ECO:0000256" key="1">
    <source>
        <dbReference type="SAM" id="MobiDB-lite"/>
    </source>
</evidence>
<reference evidence="2" key="2">
    <citation type="journal article" date="2024" name="Plant">
        <title>Genomic evolution and insights into agronomic trait innovations of Sesamum species.</title>
        <authorList>
            <person name="Miao H."/>
            <person name="Wang L."/>
            <person name="Qu L."/>
            <person name="Liu H."/>
            <person name="Sun Y."/>
            <person name="Le M."/>
            <person name="Wang Q."/>
            <person name="Wei S."/>
            <person name="Zheng Y."/>
            <person name="Lin W."/>
            <person name="Duan Y."/>
            <person name="Cao H."/>
            <person name="Xiong S."/>
            <person name="Wang X."/>
            <person name="Wei L."/>
            <person name="Li C."/>
            <person name="Ma Q."/>
            <person name="Ju M."/>
            <person name="Zhao R."/>
            <person name="Li G."/>
            <person name="Mu C."/>
            <person name="Tian Q."/>
            <person name="Mei H."/>
            <person name="Zhang T."/>
            <person name="Gao T."/>
            <person name="Zhang H."/>
        </authorList>
    </citation>
    <scope>NUCLEOTIDE SEQUENCE</scope>
    <source>
        <strain evidence="2">KEN1</strain>
    </source>
</reference>
<gene>
    <name evidence="2" type="ORF">Slati_0928600</name>
</gene>
<proteinExistence type="predicted"/>
<feature type="region of interest" description="Disordered" evidence="1">
    <location>
        <begin position="22"/>
        <end position="53"/>
    </location>
</feature>
<feature type="compositionally biased region" description="Acidic residues" evidence="1">
    <location>
        <begin position="26"/>
        <end position="45"/>
    </location>
</feature>
<comment type="caution">
    <text evidence="2">The sequence shown here is derived from an EMBL/GenBank/DDBJ whole genome shotgun (WGS) entry which is preliminary data.</text>
</comment>
<dbReference type="EMBL" id="JACGWN010000003">
    <property type="protein sequence ID" value="KAL0455894.1"/>
    <property type="molecule type" value="Genomic_DNA"/>
</dbReference>
<sequence length="53" mass="6043">MKETKQALQHEILNLREVIDNLIAPQDEEEPEEDPEENENEDDEGPIGGDVVE</sequence>
<dbReference type="AlphaFoldDB" id="A0AAW2XRX5"/>
<accession>A0AAW2XRX5</accession>